<dbReference type="AlphaFoldDB" id="A0AA35PSG6"/>
<reference evidence="2" key="1">
    <citation type="submission" date="2022-12" db="EMBL/GenBank/DDBJ databases">
        <authorList>
            <person name="Alioto T."/>
            <person name="Alioto T."/>
            <person name="Gomez Garrido J."/>
        </authorList>
    </citation>
    <scope>NUCLEOTIDE SEQUENCE</scope>
</reference>
<dbReference type="PANTHER" id="PTHR31516:SF9">
    <property type="entry name" value="STABILIZER OF AXONEMAL MICROTUBULES 1"/>
    <property type="match status" value="1"/>
</dbReference>
<proteinExistence type="inferred from homology"/>
<dbReference type="InterPro" id="IPR033336">
    <property type="entry name" value="SAXO1/2"/>
</dbReference>
<dbReference type="GO" id="GO:0005814">
    <property type="term" value="C:centriole"/>
    <property type="evidence" value="ECO:0007669"/>
    <property type="project" value="TreeGrafter"/>
</dbReference>
<comment type="similarity">
    <text evidence="1">Belongs to the FAM154 family.</text>
</comment>
<organism evidence="2 3">
    <name type="scientific">Podarcis lilfordi</name>
    <name type="common">Lilford's wall lizard</name>
    <dbReference type="NCBI Taxonomy" id="74358"/>
    <lineage>
        <taxon>Eukaryota</taxon>
        <taxon>Metazoa</taxon>
        <taxon>Chordata</taxon>
        <taxon>Craniata</taxon>
        <taxon>Vertebrata</taxon>
        <taxon>Euteleostomi</taxon>
        <taxon>Lepidosauria</taxon>
        <taxon>Squamata</taxon>
        <taxon>Bifurcata</taxon>
        <taxon>Unidentata</taxon>
        <taxon>Episquamata</taxon>
        <taxon>Laterata</taxon>
        <taxon>Lacertibaenia</taxon>
        <taxon>Lacertidae</taxon>
        <taxon>Podarcis</taxon>
    </lineage>
</organism>
<accession>A0AA35PSG6</accession>
<evidence type="ECO:0000313" key="2">
    <source>
        <dbReference type="EMBL" id="CAI5796480.1"/>
    </source>
</evidence>
<keyword evidence="3" id="KW-1185">Reference proteome</keyword>
<gene>
    <name evidence="2" type="ORF">PODLI_1B027593</name>
</gene>
<evidence type="ECO:0000256" key="1">
    <source>
        <dbReference type="ARBA" id="ARBA00008738"/>
    </source>
</evidence>
<evidence type="ECO:0000313" key="3">
    <source>
        <dbReference type="Proteomes" id="UP001178461"/>
    </source>
</evidence>
<dbReference type="Proteomes" id="UP001178461">
    <property type="component" value="Chromosome 17"/>
</dbReference>
<dbReference type="PANTHER" id="PTHR31516">
    <property type="entry name" value="STABILIZER OF AXONEMAL MICROTUBULES 2"/>
    <property type="match status" value="1"/>
</dbReference>
<name>A0AA35PSG6_9SAUR</name>
<sequence length="490" mass="56245">MASRAVSRLSQPCICEICDCGRHRCPHVTRPFEMNEKPCLLTEYTEKYPLYPNFEPRESCKPVIEYNKQPVPMEGISTMRRDYVPHEVSPIKLRPPEQYFKSNAAMDLLSTYKQDYNPYPINRVRPCMPQERKYSSDDKMTTVPTYKADYLPWKQPKRDMIKPPHTFRPAEDKFDCRTTHQDEYLYKGPVITKSCKPFRSPHITKIPLDSMTNYKLNYVAHPLSKRHAHVPEPFKPSEEPFDGLTTHKQSYKGLAGPPAQSVKPPYVRPDLANFEGTTEFREKFLAWPTAPPVSRKPAAYTPPKEKMDLKTMAQIHYVDPHGRPATSCKPLARVVTNTDPFDHCSTMKEDYKHWDYSKPKAIVPHCEVTLPKVPMDTLTTFQSHYVPHPLPFTKSFKPRLPAARPHVPFVDETTYATCYTPKKVHICPATYKEPPGYVFEKIDEAGHRRFRPATVAQDRCASSLNIGDRRGSLPGGSFSQTGLKEIAMKA</sequence>
<dbReference type="GO" id="GO:0005879">
    <property type="term" value="C:axonemal microtubule"/>
    <property type="evidence" value="ECO:0007669"/>
    <property type="project" value="TreeGrafter"/>
</dbReference>
<dbReference type="EMBL" id="OX395142">
    <property type="protein sequence ID" value="CAI5796480.1"/>
    <property type="molecule type" value="Genomic_DNA"/>
</dbReference>
<protein>
    <submittedName>
        <fullName evidence="2">Stabilizer of axonemal microtubules 1</fullName>
    </submittedName>
</protein>
<dbReference type="GO" id="GO:0008017">
    <property type="term" value="F:microtubule binding"/>
    <property type="evidence" value="ECO:0007669"/>
    <property type="project" value="InterPro"/>
</dbReference>
<dbReference type="GO" id="GO:0036064">
    <property type="term" value="C:ciliary basal body"/>
    <property type="evidence" value="ECO:0007669"/>
    <property type="project" value="TreeGrafter"/>
</dbReference>
<dbReference type="Pfam" id="PF05217">
    <property type="entry name" value="SAXO1-2"/>
    <property type="match status" value="1"/>
</dbReference>
<dbReference type="GO" id="GO:0036126">
    <property type="term" value="C:sperm flagellum"/>
    <property type="evidence" value="ECO:0007669"/>
    <property type="project" value="TreeGrafter"/>
</dbReference>